<dbReference type="InterPro" id="IPR008928">
    <property type="entry name" value="6-hairpin_glycosidase_sf"/>
</dbReference>
<organism evidence="3 4">
    <name type="scientific">Kiritimatiella glycovorans</name>
    <dbReference type="NCBI Taxonomy" id="1307763"/>
    <lineage>
        <taxon>Bacteria</taxon>
        <taxon>Pseudomonadati</taxon>
        <taxon>Kiritimatiellota</taxon>
        <taxon>Kiritimatiellia</taxon>
        <taxon>Kiritimatiellales</taxon>
        <taxon>Kiritimatiellaceae</taxon>
        <taxon>Kiritimatiella</taxon>
    </lineage>
</organism>
<reference evidence="4" key="1">
    <citation type="submission" date="2015-02" db="EMBL/GenBank/DDBJ databases">
        <title>Description and complete genome sequence of the first cultured representative of the subdivision 5 of the Verrucomicrobia phylum.</title>
        <authorList>
            <person name="Spring S."/>
            <person name="Bunk B."/>
            <person name="Sproer C."/>
            <person name="Klenk H.-P."/>
        </authorList>
    </citation>
    <scope>NUCLEOTIDE SEQUENCE [LARGE SCALE GENOMIC DNA]</scope>
    <source>
        <strain evidence="4">L21-Fru-AB</strain>
    </source>
</reference>
<feature type="domain" description="Non-reducing end beta-L-arabinofuranosidase-like GH127 middle" evidence="2">
    <location>
        <begin position="470"/>
        <end position="557"/>
    </location>
</feature>
<evidence type="ECO:0008006" key="5">
    <source>
        <dbReference type="Google" id="ProtNLM"/>
    </source>
</evidence>
<sequence>MRAGIQRERDVRIGISHRVGVGCGLFMCAAAMVCGAPECPVYEPLLLREIQPRGWMAGQLRNDALRGVAGNLQKVRPQYTPATWVHKTGSAGAAELTGNWLDGYTRMAYYGGYASERSKVNRYVREILDAQEPSGYVGNMPADLRWKRLNRDLFNESRTGVALLAYYEMTGEQEALDAVIATADVIMANYNEDNPPFIYQPGDENYRAEPVEGEEGADDFVDDGDPAKPKPRKINGHVLMYVDVCEWLYRLTGEKKYVEYAEFLYRQYSESNDIGPDDIKLDVLLDPEIPLEGHGAHVAEHFRVPFFLACATGKDIYYKASQAALEKFSRFRTPSGALVSDEGVHGQMPLPEQGYEYCATTEMTASLASALQKFGNPEVGDWIEWLVFNAAQGARTPDGTMINYLSAATVTRAKERMNLGYPHNSNGRWHYSPAHQVGGSCCTANAVKLMPYYVGSMWMRSADGAGLAALLLGPSEVRTRVGGVLVTIREETGYPFEDRVRFHFETAAPVEFPFEVRIPGWAGSVETYAPRAAVTEGKGRKIFRKKWRTGDTVELKFGHPVRLRECVNGEVAIARGPLLYAQPLPAEKKVLKKSRGGVPEFTEWELLPESGEPAAPWSIAPINPDAGFKAVENPAYDPERPWAHPRWFLEGPLYLRRGKGAVSRLKPLGSTFLRQAAFPVRRDVSPP</sequence>
<evidence type="ECO:0000259" key="1">
    <source>
        <dbReference type="Pfam" id="PF07944"/>
    </source>
</evidence>
<feature type="domain" description="Non-reducing end beta-L-arabinofuranosidase-like GH127 catalytic" evidence="1">
    <location>
        <begin position="236"/>
        <end position="453"/>
    </location>
</feature>
<proteinExistence type="predicted"/>
<name>A0A0G3EFL6_9BACT</name>
<protein>
    <recommendedName>
        <fullName evidence="5">Non-reducing end beta-L-arabinofuranosidase</fullName>
    </recommendedName>
</protein>
<keyword evidence="4" id="KW-1185">Reference proteome</keyword>
<dbReference type="PANTHER" id="PTHR43465">
    <property type="entry name" value="DUF1680 DOMAIN PROTEIN (AFU_ORTHOLOGUE AFUA_1G08910)"/>
    <property type="match status" value="1"/>
</dbReference>
<dbReference type="EMBL" id="CP010904">
    <property type="protein sequence ID" value="AKJ64197.1"/>
    <property type="molecule type" value="Genomic_DNA"/>
</dbReference>
<dbReference type="InterPro" id="IPR049046">
    <property type="entry name" value="Beta-AFase-like_GH127_middle"/>
</dbReference>
<evidence type="ECO:0000313" key="3">
    <source>
        <dbReference type="EMBL" id="AKJ64197.1"/>
    </source>
</evidence>
<dbReference type="Proteomes" id="UP000035268">
    <property type="component" value="Chromosome"/>
</dbReference>
<gene>
    <name evidence="3" type="ORF">L21SP4_00935</name>
</gene>
<reference evidence="3 4" key="2">
    <citation type="journal article" date="2016" name="ISME J.">
        <title>Characterization of the first cultured representative of Verrucomicrobia subdivision 5 indicates the proposal of a novel phylum.</title>
        <authorList>
            <person name="Spring S."/>
            <person name="Bunk B."/>
            <person name="Sproer C."/>
            <person name="Schumann P."/>
            <person name="Rohde M."/>
            <person name="Tindall B.J."/>
            <person name="Klenk H.P."/>
        </authorList>
    </citation>
    <scope>NUCLEOTIDE SEQUENCE [LARGE SCALE GENOMIC DNA]</scope>
    <source>
        <strain evidence="3 4">L21-Fru-AB</strain>
    </source>
</reference>
<evidence type="ECO:0000313" key="4">
    <source>
        <dbReference type="Proteomes" id="UP000035268"/>
    </source>
</evidence>
<dbReference type="PANTHER" id="PTHR43465:SF2">
    <property type="entry name" value="DUF1680 DOMAIN PROTEIN (AFU_ORTHOLOGUE AFUA_1G08910)"/>
    <property type="match status" value="1"/>
</dbReference>
<evidence type="ECO:0000259" key="2">
    <source>
        <dbReference type="Pfam" id="PF20736"/>
    </source>
</evidence>
<dbReference type="InterPro" id="IPR012878">
    <property type="entry name" value="Beta-AFase-like_GH127_cat"/>
</dbReference>
<dbReference type="STRING" id="1307763.L21SP4_00935"/>
<dbReference type="SUPFAM" id="SSF48208">
    <property type="entry name" value="Six-hairpin glycosidases"/>
    <property type="match status" value="1"/>
</dbReference>
<dbReference type="Pfam" id="PF20736">
    <property type="entry name" value="Glyco_hydro127M"/>
    <property type="match status" value="1"/>
</dbReference>
<dbReference type="AlphaFoldDB" id="A0A0G3EFL6"/>
<dbReference type="Pfam" id="PF07944">
    <property type="entry name" value="Beta-AFase-like_GH127_cat"/>
    <property type="match status" value="2"/>
</dbReference>
<dbReference type="GO" id="GO:0005975">
    <property type="term" value="P:carbohydrate metabolic process"/>
    <property type="evidence" value="ECO:0007669"/>
    <property type="project" value="InterPro"/>
</dbReference>
<dbReference type="KEGG" id="vbl:L21SP4_00935"/>
<dbReference type="InterPro" id="IPR049174">
    <property type="entry name" value="Beta-AFase-like"/>
</dbReference>
<accession>A0A0G3EFL6</accession>
<feature type="domain" description="Non-reducing end beta-L-arabinofuranosidase-like GH127 catalytic" evidence="1">
    <location>
        <begin position="69"/>
        <end position="190"/>
    </location>
</feature>